<dbReference type="InterPro" id="IPR004991">
    <property type="entry name" value="Aerolysin-like"/>
</dbReference>
<evidence type="ECO:0000313" key="2">
    <source>
        <dbReference type="Proteomes" id="UP000501374"/>
    </source>
</evidence>
<sequence length="309" mass="35135">MITNIEQSTINYMIWYATHYLHANPNTFYNIGLYPYEIHNLSIVPKFNRITVNPSQKDTVIQTIENNTDVEQHRIIEFYEKTTENITNRTTAGYSIYEGIKSTFTCNIQVNFIISGGLEESLEIPVHSECKCYETETTNTTCSKLWKVKQNVMIPPHSRINASLIIMGTNIKIPMQLSANIKGTHVHNNKSNYFSSLSFQQHDGSKVRAQFCASNLSQDAWPNKPASFRSPGPYSSLNLKGDAITTIEPGLYAMIRFEQLPINGYSREGKIWYSDQIILRDGREIRLPNFDLLTGKASCIDVDMTIIGN</sequence>
<name>A0A858ML20_BACTU</name>
<reference evidence="2" key="1">
    <citation type="submission" date="2019-02" db="EMBL/GenBank/DDBJ databases">
        <title>Structural and Functional analysis of Lanthipeptide from Bacillus thuringiensis serovar andalousiensis B23193.</title>
        <authorList>
            <person name="Andreeva J.V."/>
            <person name="Grigoreva A."/>
        </authorList>
    </citation>
    <scope>NUCLEOTIDE SEQUENCE [LARGE SCALE GENOMIC DNA]</scope>
    <source>
        <strain evidence="2">B23193</strain>
    </source>
</reference>
<dbReference type="EMBL" id="CP035727">
    <property type="protein sequence ID" value="QIW21375.2"/>
    <property type="molecule type" value="Genomic_DNA"/>
</dbReference>
<organism evidence="1 2">
    <name type="scientific">Bacillus thuringiensis serovar andalousiensis</name>
    <dbReference type="NCBI Taxonomy" id="257985"/>
    <lineage>
        <taxon>Bacteria</taxon>
        <taxon>Bacillati</taxon>
        <taxon>Bacillota</taxon>
        <taxon>Bacilli</taxon>
        <taxon>Bacillales</taxon>
        <taxon>Bacillaceae</taxon>
        <taxon>Bacillus</taxon>
        <taxon>Bacillus cereus group</taxon>
    </lineage>
</organism>
<dbReference type="PIRSF" id="PIRSF026584">
    <property type="entry name" value="Delta_tox"/>
    <property type="match status" value="1"/>
</dbReference>
<dbReference type="AlphaFoldDB" id="A0A858ML20"/>
<dbReference type="InterPro" id="IPR011218">
    <property type="entry name" value="Insecticidal_delta_endotoxin"/>
</dbReference>
<dbReference type="Pfam" id="PF03318">
    <property type="entry name" value="ETX_MTX2"/>
    <property type="match status" value="1"/>
</dbReference>
<dbReference type="RefSeq" id="WP_172555200.1">
    <property type="nucleotide sequence ID" value="NZ_CP035727.2"/>
</dbReference>
<dbReference type="Gene3D" id="2.170.15.10">
    <property type="entry name" value="Proaerolysin, chain A, domain 3"/>
    <property type="match status" value="1"/>
</dbReference>
<dbReference type="SUPFAM" id="SSF56973">
    <property type="entry name" value="Aerolisin/ETX pore-forming domain"/>
    <property type="match status" value="1"/>
</dbReference>
<protein>
    <submittedName>
        <fullName evidence="1">ETX/MTX2 family pore-forming toxin</fullName>
    </submittedName>
</protein>
<proteinExistence type="predicted"/>
<dbReference type="Proteomes" id="UP000501374">
    <property type="component" value="Chromosome"/>
</dbReference>
<dbReference type="CDD" id="cd20226">
    <property type="entry name" value="PFM_Cry51Aa-like"/>
    <property type="match status" value="1"/>
</dbReference>
<gene>
    <name evidence="1" type="ORF">EVG22_24400</name>
</gene>
<accession>A0A858ML20</accession>
<evidence type="ECO:0000313" key="1">
    <source>
        <dbReference type="EMBL" id="QIW21375.2"/>
    </source>
</evidence>